<proteinExistence type="predicted"/>
<evidence type="ECO:0000256" key="1">
    <source>
        <dbReference type="SAM" id="MobiDB-lite"/>
    </source>
</evidence>
<accession>A0A8S9QV47</accession>
<protein>
    <submittedName>
        <fullName evidence="2">Uncharacterized protein</fullName>
    </submittedName>
</protein>
<dbReference type="AlphaFoldDB" id="A0A8S9QV47"/>
<comment type="caution">
    <text evidence="2">The sequence shown here is derived from an EMBL/GenBank/DDBJ whole genome shotgun (WGS) entry which is preliminary data.</text>
</comment>
<feature type="region of interest" description="Disordered" evidence="1">
    <location>
        <begin position="1"/>
        <end position="53"/>
    </location>
</feature>
<dbReference type="Proteomes" id="UP000712600">
    <property type="component" value="Unassembled WGS sequence"/>
</dbReference>
<organism evidence="2 3">
    <name type="scientific">Brassica cretica</name>
    <name type="common">Mustard</name>
    <dbReference type="NCBI Taxonomy" id="69181"/>
    <lineage>
        <taxon>Eukaryota</taxon>
        <taxon>Viridiplantae</taxon>
        <taxon>Streptophyta</taxon>
        <taxon>Embryophyta</taxon>
        <taxon>Tracheophyta</taxon>
        <taxon>Spermatophyta</taxon>
        <taxon>Magnoliopsida</taxon>
        <taxon>eudicotyledons</taxon>
        <taxon>Gunneridae</taxon>
        <taxon>Pentapetalae</taxon>
        <taxon>rosids</taxon>
        <taxon>malvids</taxon>
        <taxon>Brassicales</taxon>
        <taxon>Brassicaceae</taxon>
        <taxon>Brassiceae</taxon>
        <taxon>Brassica</taxon>
    </lineage>
</organism>
<name>A0A8S9QV47_BRACR</name>
<sequence>MQLNERRTKRRYDRPSSSNAPPPVFDRDPCWPRKREGEPIETRENYTDPNEAVRHKDCTHRPITKTGTTMTALTSKGSRTLSTCAASSPPFLDSQISGDTWLLVTSTQAQPLRPTSAAPPRAISSSLEFHPDPLLLRNLANIPRRRPTPRAARAVAQPQPEIPDFPHIPDILMHDHGDFQHVVVDALHAIWAKESQCR</sequence>
<feature type="compositionally biased region" description="Basic and acidic residues" evidence="1">
    <location>
        <begin position="25"/>
        <end position="53"/>
    </location>
</feature>
<gene>
    <name evidence="2" type="ORF">F2Q69_00022822</name>
</gene>
<evidence type="ECO:0000313" key="2">
    <source>
        <dbReference type="EMBL" id="KAF3542134.1"/>
    </source>
</evidence>
<dbReference type="EMBL" id="QGKX02001290">
    <property type="protein sequence ID" value="KAF3542134.1"/>
    <property type="molecule type" value="Genomic_DNA"/>
</dbReference>
<reference evidence="2" key="1">
    <citation type="submission" date="2019-12" db="EMBL/GenBank/DDBJ databases">
        <title>Genome sequencing and annotation of Brassica cretica.</title>
        <authorList>
            <person name="Studholme D.J."/>
            <person name="Sarris P."/>
        </authorList>
    </citation>
    <scope>NUCLEOTIDE SEQUENCE</scope>
    <source>
        <strain evidence="2">PFS-109/04</strain>
        <tissue evidence="2">Leaf</tissue>
    </source>
</reference>
<evidence type="ECO:0000313" key="3">
    <source>
        <dbReference type="Proteomes" id="UP000712600"/>
    </source>
</evidence>